<evidence type="ECO:0000313" key="2">
    <source>
        <dbReference type="EMBL" id="BAC99600.1"/>
    </source>
</evidence>
<evidence type="ECO:0000313" key="3">
    <source>
        <dbReference type="Proteomes" id="UP000000763"/>
    </source>
</evidence>
<dbReference type="EMBL" id="AP004650">
    <property type="protein sequence ID" value="BAC99600.1"/>
    <property type="molecule type" value="Genomic_DNA"/>
</dbReference>
<proteinExistence type="predicted"/>
<accession>Q6ZAY5</accession>
<dbReference type="AlphaFoldDB" id="Q6ZAY5"/>
<reference evidence="3" key="2">
    <citation type="journal article" date="2008" name="Nucleic Acids Res.">
        <title>The rice annotation project database (RAP-DB): 2008 update.</title>
        <authorList>
            <consortium name="The rice annotation project (RAP)"/>
        </authorList>
    </citation>
    <scope>GENOME REANNOTATION</scope>
    <source>
        <strain evidence="3">cv. Nipponbare</strain>
    </source>
</reference>
<feature type="region of interest" description="Disordered" evidence="1">
    <location>
        <begin position="30"/>
        <end position="52"/>
    </location>
</feature>
<evidence type="ECO:0000256" key="1">
    <source>
        <dbReference type="SAM" id="MobiDB-lite"/>
    </source>
</evidence>
<organism evidence="2 3">
    <name type="scientific">Oryza sativa subsp. japonica</name>
    <name type="common">Rice</name>
    <dbReference type="NCBI Taxonomy" id="39947"/>
    <lineage>
        <taxon>Eukaryota</taxon>
        <taxon>Viridiplantae</taxon>
        <taxon>Streptophyta</taxon>
        <taxon>Embryophyta</taxon>
        <taxon>Tracheophyta</taxon>
        <taxon>Spermatophyta</taxon>
        <taxon>Magnoliopsida</taxon>
        <taxon>Liliopsida</taxon>
        <taxon>Poales</taxon>
        <taxon>Poaceae</taxon>
        <taxon>BOP clade</taxon>
        <taxon>Oryzoideae</taxon>
        <taxon>Oryzeae</taxon>
        <taxon>Oryzinae</taxon>
        <taxon>Oryza</taxon>
        <taxon>Oryza sativa</taxon>
    </lineage>
</organism>
<gene>
    <name evidence="2" type="primary">OJ1540_G08.8</name>
</gene>
<protein>
    <submittedName>
        <fullName evidence="2">Uncharacterized protein</fullName>
    </submittedName>
</protein>
<feature type="compositionally biased region" description="Pro residues" evidence="1">
    <location>
        <begin position="37"/>
        <end position="52"/>
    </location>
</feature>
<reference evidence="3" key="1">
    <citation type="journal article" date="2005" name="Nature">
        <title>The map-based sequence of the rice genome.</title>
        <authorList>
            <consortium name="International rice genome sequencing project (IRGSP)"/>
            <person name="Matsumoto T."/>
            <person name="Wu J."/>
            <person name="Kanamori H."/>
            <person name="Katayose Y."/>
            <person name="Fujisawa M."/>
            <person name="Namiki N."/>
            <person name="Mizuno H."/>
            <person name="Yamamoto K."/>
            <person name="Antonio B.A."/>
            <person name="Baba T."/>
            <person name="Sakata K."/>
            <person name="Nagamura Y."/>
            <person name="Aoki H."/>
            <person name="Arikawa K."/>
            <person name="Arita K."/>
            <person name="Bito T."/>
            <person name="Chiden Y."/>
            <person name="Fujitsuka N."/>
            <person name="Fukunaka R."/>
            <person name="Hamada M."/>
            <person name="Harada C."/>
            <person name="Hayashi A."/>
            <person name="Hijishita S."/>
            <person name="Honda M."/>
            <person name="Hosokawa S."/>
            <person name="Ichikawa Y."/>
            <person name="Idonuma A."/>
            <person name="Iijima M."/>
            <person name="Ikeda M."/>
            <person name="Ikeno M."/>
            <person name="Ito K."/>
            <person name="Ito S."/>
            <person name="Ito T."/>
            <person name="Ito Y."/>
            <person name="Ito Y."/>
            <person name="Iwabuchi A."/>
            <person name="Kamiya K."/>
            <person name="Karasawa W."/>
            <person name="Kurita K."/>
            <person name="Katagiri S."/>
            <person name="Kikuta A."/>
            <person name="Kobayashi H."/>
            <person name="Kobayashi N."/>
            <person name="Machita K."/>
            <person name="Maehara T."/>
            <person name="Masukawa M."/>
            <person name="Mizubayashi T."/>
            <person name="Mukai Y."/>
            <person name="Nagasaki H."/>
            <person name="Nagata Y."/>
            <person name="Naito S."/>
            <person name="Nakashima M."/>
            <person name="Nakama Y."/>
            <person name="Nakamichi Y."/>
            <person name="Nakamura M."/>
            <person name="Meguro A."/>
            <person name="Negishi M."/>
            <person name="Ohta I."/>
            <person name="Ohta T."/>
            <person name="Okamoto M."/>
            <person name="Ono N."/>
            <person name="Saji S."/>
            <person name="Sakaguchi M."/>
            <person name="Sakai K."/>
            <person name="Shibata M."/>
            <person name="Shimokawa T."/>
            <person name="Song J."/>
            <person name="Takazaki Y."/>
            <person name="Terasawa K."/>
            <person name="Tsugane M."/>
            <person name="Tsuji K."/>
            <person name="Ueda S."/>
            <person name="Waki K."/>
            <person name="Yamagata H."/>
            <person name="Yamamoto M."/>
            <person name="Yamamoto S."/>
            <person name="Yamane H."/>
            <person name="Yoshiki S."/>
            <person name="Yoshihara R."/>
            <person name="Yukawa K."/>
            <person name="Zhong H."/>
            <person name="Yano M."/>
            <person name="Yuan Q."/>
            <person name="Ouyang S."/>
            <person name="Liu J."/>
            <person name="Jones K.M."/>
            <person name="Gansberger K."/>
            <person name="Moffat K."/>
            <person name="Hill J."/>
            <person name="Bera J."/>
            <person name="Fadrosh D."/>
            <person name="Jin S."/>
            <person name="Johri S."/>
            <person name="Kim M."/>
            <person name="Overton L."/>
            <person name="Reardon M."/>
            <person name="Tsitrin T."/>
            <person name="Vuong H."/>
            <person name="Weaver B."/>
            <person name="Ciecko A."/>
            <person name="Tallon L."/>
            <person name="Jackson J."/>
            <person name="Pai G."/>
            <person name="Aken S.V."/>
            <person name="Utterback T."/>
            <person name="Reidmuller S."/>
            <person name="Feldblyum T."/>
            <person name="Hsiao J."/>
            <person name="Zismann V."/>
            <person name="Iobst S."/>
            <person name="de Vazeille A.R."/>
            <person name="Buell C.R."/>
            <person name="Ying K."/>
            <person name="Li Y."/>
            <person name="Lu T."/>
            <person name="Huang Y."/>
            <person name="Zhao Q."/>
            <person name="Feng Q."/>
            <person name="Zhang L."/>
            <person name="Zhu J."/>
            <person name="Weng Q."/>
            <person name="Mu J."/>
            <person name="Lu Y."/>
            <person name="Fan D."/>
            <person name="Liu Y."/>
            <person name="Guan J."/>
            <person name="Zhang Y."/>
            <person name="Yu S."/>
            <person name="Liu X."/>
            <person name="Zhang Y."/>
            <person name="Hong G."/>
            <person name="Han B."/>
            <person name="Choisne N."/>
            <person name="Demange N."/>
            <person name="Orjeda G."/>
            <person name="Samain S."/>
            <person name="Cattolico L."/>
            <person name="Pelletier E."/>
            <person name="Couloux A."/>
            <person name="Segurens B."/>
            <person name="Wincker P."/>
            <person name="D'Hont A."/>
            <person name="Scarpelli C."/>
            <person name="Weissenbach J."/>
            <person name="Salanoubat M."/>
            <person name="Quetier F."/>
            <person name="Yu Y."/>
            <person name="Kim H.R."/>
            <person name="Rambo T."/>
            <person name="Currie J."/>
            <person name="Collura K."/>
            <person name="Luo M."/>
            <person name="Yang T."/>
            <person name="Ammiraju J.S.S."/>
            <person name="Engler F."/>
            <person name="Soderlund C."/>
            <person name="Wing R.A."/>
            <person name="Palmer L.E."/>
            <person name="de la Bastide M."/>
            <person name="Spiegel L."/>
            <person name="Nascimento L."/>
            <person name="Zutavern T."/>
            <person name="O'Shaughnessy A."/>
            <person name="Dike S."/>
            <person name="Dedhia N."/>
            <person name="Preston R."/>
            <person name="Balija V."/>
            <person name="McCombie W.R."/>
            <person name="Chow T."/>
            <person name="Chen H."/>
            <person name="Chung M."/>
            <person name="Chen C."/>
            <person name="Shaw J."/>
            <person name="Wu H."/>
            <person name="Hsiao K."/>
            <person name="Chao Y."/>
            <person name="Chu M."/>
            <person name="Cheng C."/>
            <person name="Hour A."/>
            <person name="Lee P."/>
            <person name="Lin S."/>
            <person name="Lin Y."/>
            <person name="Liou J."/>
            <person name="Liu S."/>
            <person name="Hsing Y."/>
            <person name="Raghuvanshi S."/>
            <person name="Mohanty A."/>
            <person name="Bharti A.K."/>
            <person name="Gaur A."/>
            <person name="Gupta V."/>
            <person name="Kumar D."/>
            <person name="Ravi V."/>
            <person name="Vij S."/>
            <person name="Kapur A."/>
            <person name="Khurana P."/>
            <person name="Khurana P."/>
            <person name="Khurana J.P."/>
            <person name="Tyagi A.K."/>
            <person name="Gaikwad K."/>
            <person name="Singh A."/>
            <person name="Dalal V."/>
            <person name="Srivastava S."/>
            <person name="Dixit A."/>
            <person name="Pal A.K."/>
            <person name="Ghazi I.A."/>
            <person name="Yadav M."/>
            <person name="Pandit A."/>
            <person name="Bhargava A."/>
            <person name="Sureshbabu K."/>
            <person name="Batra K."/>
            <person name="Sharma T.R."/>
            <person name="Mohapatra T."/>
            <person name="Singh N.K."/>
            <person name="Messing J."/>
            <person name="Nelson A.B."/>
            <person name="Fuks G."/>
            <person name="Kavchok S."/>
            <person name="Keizer G."/>
            <person name="Linton E."/>
            <person name="Llaca V."/>
            <person name="Song R."/>
            <person name="Tanyolac B."/>
            <person name="Young S."/>
            <person name="Ho-Il K."/>
            <person name="Hahn J.H."/>
            <person name="Sangsakoo G."/>
            <person name="Vanavichit A."/>
            <person name="de Mattos Luiz.A.T."/>
            <person name="Zimmer P.D."/>
            <person name="Malone G."/>
            <person name="Dellagostin O."/>
            <person name="de Oliveira A.C."/>
            <person name="Bevan M."/>
            <person name="Bancroft I."/>
            <person name="Minx P."/>
            <person name="Cordum H."/>
            <person name="Wilson R."/>
            <person name="Cheng Z."/>
            <person name="Jin W."/>
            <person name="Jiang J."/>
            <person name="Leong S.A."/>
            <person name="Iwama H."/>
            <person name="Gojobori T."/>
            <person name="Itoh T."/>
            <person name="Niimura Y."/>
            <person name="Fujii Y."/>
            <person name="Habara T."/>
            <person name="Sakai H."/>
            <person name="Sato Y."/>
            <person name="Wilson G."/>
            <person name="Kumar K."/>
            <person name="McCouch S."/>
            <person name="Juretic N."/>
            <person name="Hoen D."/>
            <person name="Wright S."/>
            <person name="Bruskiewich R."/>
            <person name="Bureau T."/>
            <person name="Miyao A."/>
            <person name="Hirochika H."/>
            <person name="Nishikawa T."/>
            <person name="Kadowaki K."/>
            <person name="Sugiura M."/>
            <person name="Burr B."/>
            <person name="Sasaki T."/>
        </authorList>
    </citation>
    <scope>NUCLEOTIDE SEQUENCE [LARGE SCALE GENOMIC DNA]</scope>
    <source>
        <strain evidence="3">cv. Nipponbare</strain>
    </source>
</reference>
<sequence length="118" mass="12387">MSAPSRTYKSLPTSPSLVVRTRRALPCFLSSPRRSPLAPPPTAVFGRAPPPLEPLPRREAAVVALAGAVRSSAAAWLPPITPEAPFPSLAGVASARPPLLVAGSPPPFILRSGRRARR</sequence>
<dbReference type="Proteomes" id="UP000000763">
    <property type="component" value="Chromosome 8"/>
</dbReference>
<name>Q6ZAY5_ORYSJ</name>